<proteinExistence type="predicted"/>
<comment type="caution">
    <text evidence="1">The sequence shown here is derived from an EMBL/GenBank/DDBJ whole genome shotgun (WGS) entry which is preliminary data.</text>
</comment>
<gene>
    <name evidence="1" type="ORF">ESB00_01865</name>
</gene>
<protein>
    <submittedName>
        <fullName evidence="1">Chemotaxis protein</fullName>
    </submittedName>
</protein>
<sequence length="287" mass="32239">MSTKIAVAIVHGVGITKPDFAEEMIEEIKERFSKKTGLDAGAALVFRPVYWGHILQQPEDELWRRMKQGGDLDFTSLRRFMVSFAADALAYQPAEGERDKYEEIHAVYAREMCWLADNAGADAPLVVIAHSLGTIITSNYFYDLTKFRRLVPETVREEMNTKRTPLERGETLACLYTLGSPIALWSLRYDDFGRPIEVPAAAFKDHHPALVPHAGWENFYDPDDIIGYPLKSLNDAYGQAVKRDVPVNAGGLFTSWNPGSHVAYWTDNDVTVPVAENLVALWKAMDS</sequence>
<evidence type="ECO:0000313" key="2">
    <source>
        <dbReference type="Proteomes" id="UP000290218"/>
    </source>
</evidence>
<dbReference type="InterPro" id="IPR029058">
    <property type="entry name" value="AB_hydrolase_fold"/>
</dbReference>
<name>A0A4Q1C6Z6_9BACT</name>
<dbReference type="RefSeq" id="WP_129046031.1">
    <property type="nucleotide sequence ID" value="NZ_SDHX01000001.1"/>
</dbReference>
<dbReference type="EMBL" id="SDHX01000001">
    <property type="protein sequence ID" value="RXK54667.1"/>
    <property type="molecule type" value="Genomic_DNA"/>
</dbReference>
<dbReference type="AlphaFoldDB" id="A0A4Q1C6Z6"/>
<dbReference type="OrthoDB" id="70513at2"/>
<accession>A0A4Q1C6Z6</accession>
<reference evidence="1 2" key="1">
    <citation type="submission" date="2019-01" db="EMBL/GenBank/DDBJ databases">
        <title>Lacunisphaera sp. strain TWA-58.</title>
        <authorList>
            <person name="Chen W.-M."/>
        </authorList>
    </citation>
    <scope>NUCLEOTIDE SEQUENCE [LARGE SCALE GENOMIC DNA]</scope>
    <source>
        <strain evidence="1 2">TWA-58</strain>
    </source>
</reference>
<dbReference type="Proteomes" id="UP000290218">
    <property type="component" value="Unassembled WGS sequence"/>
</dbReference>
<dbReference type="SUPFAM" id="SSF53474">
    <property type="entry name" value="alpha/beta-Hydrolases"/>
    <property type="match status" value="1"/>
</dbReference>
<evidence type="ECO:0000313" key="1">
    <source>
        <dbReference type="EMBL" id="RXK54667.1"/>
    </source>
</evidence>
<keyword evidence="2" id="KW-1185">Reference proteome</keyword>
<organism evidence="1 2">
    <name type="scientific">Oleiharenicola lentus</name>
    <dbReference type="NCBI Taxonomy" id="2508720"/>
    <lineage>
        <taxon>Bacteria</taxon>
        <taxon>Pseudomonadati</taxon>
        <taxon>Verrucomicrobiota</taxon>
        <taxon>Opitutia</taxon>
        <taxon>Opitutales</taxon>
        <taxon>Opitutaceae</taxon>
        <taxon>Oleiharenicola</taxon>
    </lineage>
</organism>